<protein>
    <submittedName>
        <fullName evidence="3">Lipopolysaccharide heptosyltransferase family protein</fullName>
    </submittedName>
</protein>
<evidence type="ECO:0000256" key="1">
    <source>
        <dbReference type="ARBA" id="ARBA00022676"/>
    </source>
</evidence>
<evidence type="ECO:0000256" key="2">
    <source>
        <dbReference type="ARBA" id="ARBA00022679"/>
    </source>
</evidence>
<keyword evidence="4" id="KW-1185">Reference proteome</keyword>
<dbReference type="GO" id="GO:0008713">
    <property type="term" value="F:ADP-heptose-lipopolysaccharide heptosyltransferase activity"/>
    <property type="evidence" value="ECO:0007669"/>
    <property type="project" value="TreeGrafter"/>
</dbReference>
<organism evidence="3 4">
    <name type="scientific">Dyella soli</name>
    <dbReference type="NCBI Taxonomy" id="522319"/>
    <lineage>
        <taxon>Bacteria</taxon>
        <taxon>Pseudomonadati</taxon>
        <taxon>Pseudomonadota</taxon>
        <taxon>Gammaproteobacteria</taxon>
        <taxon>Lysobacterales</taxon>
        <taxon>Rhodanobacteraceae</taxon>
        <taxon>Dyella</taxon>
    </lineage>
</organism>
<name>A0A4R0YQG0_9GAMM</name>
<dbReference type="RefSeq" id="WP_131410616.1">
    <property type="nucleotide sequence ID" value="NZ_SJTG01000003.1"/>
</dbReference>
<evidence type="ECO:0000313" key="4">
    <source>
        <dbReference type="Proteomes" id="UP000291822"/>
    </source>
</evidence>
<dbReference type="InterPro" id="IPR051199">
    <property type="entry name" value="LPS_LOS_Heptosyltrfase"/>
</dbReference>
<dbReference type="InterPro" id="IPR002201">
    <property type="entry name" value="Glyco_trans_9"/>
</dbReference>
<dbReference type="EMBL" id="SJTG01000003">
    <property type="protein sequence ID" value="TCI08820.1"/>
    <property type="molecule type" value="Genomic_DNA"/>
</dbReference>
<accession>A0A4R0YQG0</accession>
<dbReference type="Gene3D" id="3.40.50.2000">
    <property type="entry name" value="Glycogen Phosphorylase B"/>
    <property type="match status" value="2"/>
</dbReference>
<dbReference type="CDD" id="cd03789">
    <property type="entry name" value="GT9_LPS_heptosyltransferase"/>
    <property type="match status" value="1"/>
</dbReference>
<dbReference type="Proteomes" id="UP000291822">
    <property type="component" value="Unassembled WGS sequence"/>
</dbReference>
<keyword evidence="2 3" id="KW-0808">Transferase</keyword>
<dbReference type="GO" id="GO:0009244">
    <property type="term" value="P:lipopolysaccharide core region biosynthetic process"/>
    <property type="evidence" value="ECO:0007669"/>
    <property type="project" value="TreeGrafter"/>
</dbReference>
<dbReference type="PANTHER" id="PTHR30160">
    <property type="entry name" value="TETRAACYLDISACCHARIDE 4'-KINASE-RELATED"/>
    <property type="match status" value="1"/>
</dbReference>
<keyword evidence="1" id="KW-0328">Glycosyltransferase</keyword>
<dbReference type="AlphaFoldDB" id="A0A4R0YQG0"/>
<evidence type="ECO:0000313" key="3">
    <source>
        <dbReference type="EMBL" id="TCI08820.1"/>
    </source>
</evidence>
<dbReference type="SUPFAM" id="SSF53756">
    <property type="entry name" value="UDP-Glycosyltransferase/glycogen phosphorylase"/>
    <property type="match status" value="1"/>
</dbReference>
<comment type="caution">
    <text evidence="3">The sequence shown here is derived from an EMBL/GenBank/DDBJ whole genome shotgun (WGS) entry which is preliminary data.</text>
</comment>
<proteinExistence type="predicted"/>
<reference evidence="3 4" key="1">
    <citation type="submission" date="2019-02" db="EMBL/GenBank/DDBJ databases">
        <title>Dyella amyloliquefaciens sp. nov., isolated from forest soil.</title>
        <authorList>
            <person name="Gao Z.-H."/>
            <person name="Qiu L.-H."/>
        </authorList>
    </citation>
    <scope>NUCLEOTIDE SEQUENCE [LARGE SCALE GENOMIC DNA]</scope>
    <source>
        <strain evidence="3 4">KACC 12747</strain>
    </source>
</reference>
<dbReference type="Pfam" id="PF01075">
    <property type="entry name" value="Glyco_transf_9"/>
    <property type="match status" value="1"/>
</dbReference>
<sequence>MNKTIVTTRQEPIPRKGIFRILVCRPNHRLGNTILLTPLITELEQRYKGAEIDIISEGDIAEEVFASFFSVKNVFCLPRRGFKHPVAFLGLLHQVRRTSYDLIVDPCLGSNFSRTLTRFLKGRYKLGFSDEASGSGLTHAVPTSVARKHMAKRPVNLLRWSATEHWTEQRDYPTLDIRLTEPEHAQGRHVIGELLSESQQTVTPPVVGIFANATGAKRYPMEWWSEFIATFKQLSPQASIIELIPAHGHSMLGAEWPGYYSSDIRRMGAVMAGMDLLISADCGVMHLAVASKVPTVGMFSVTDASVYAPYGLGSCPLLTRGMSAQEAARQVVAAFPGLLGQPAALAAVRSGTQGVATDDLIGDPFGLDRRVLSP</sequence>
<dbReference type="GO" id="GO:0005829">
    <property type="term" value="C:cytosol"/>
    <property type="evidence" value="ECO:0007669"/>
    <property type="project" value="TreeGrafter"/>
</dbReference>
<gene>
    <name evidence="3" type="ORF">EZM97_21440</name>
</gene>